<evidence type="ECO:0000313" key="2">
    <source>
        <dbReference type="EMBL" id="GAA4603431.1"/>
    </source>
</evidence>
<gene>
    <name evidence="2" type="ORF">GCM10023195_11350</name>
</gene>
<name>A0ABP8TEZ5_9ACTN</name>
<dbReference type="EMBL" id="BAABHJ010000002">
    <property type="protein sequence ID" value="GAA4603431.1"/>
    <property type="molecule type" value="Genomic_DNA"/>
</dbReference>
<comment type="caution">
    <text evidence="2">The sequence shown here is derived from an EMBL/GenBank/DDBJ whole genome shotgun (WGS) entry which is preliminary data.</text>
</comment>
<dbReference type="CDD" id="cd00077">
    <property type="entry name" value="HDc"/>
    <property type="match status" value="1"/>
</dbReference>
<dbReference type="RefSeq" id="WP_345349303.1">
    <property type="nucleotide sequence ID" value="NZ_BAABHJ010000002.1"/>
</dbReference>
<reference evidence="3" key="1">
    <citation type="journal article" date="2019" name="Int. J. Syst. Evol. Microbiol.">
        <title>The Global Catalogue of Microorganisms (GCM) 10K type strain sequencing project: providing services to taxonomists for standard genome sequencing and annotation.</title>
        <authorList>
            <consortium name="The Broad Institute Genomics Platform"/>
            <consortium name="The Broad Institute Genome Sequencing Center for Infectious Disease"/>
            <person name="Wu L."/>
            <person name="Ma J."/>
        </authorList>
    </citation>
    <scope>NUCLEOTIDE SEQUENCE [LARGE SCALE GENOMIC DNA]</scope>
    <source>
        <strain evidence="3">JCM 17938</strain>
    </source>
</reference>
<dbReference type="PANTHER" id="PTHR21262">
    <property type="entry name" value="GUANOSINE-3',5'-BIS DIPHOSPHATE 3'-PYROPHOSPHOHYDROLASE"/>
    <property type="match status" value="1"/>
</dbReference>
<dbReference type="SUPFAM" id="SSF109604">
    <property type="entry name" value="HD-domain/PDEase-like"/>
    <property type="match status" value="1"/>
</dbReference>
<protein>
    <recommendedName>
        <fullName evidence="1">HD/PDEase domain-containing protein</fullName>
    </recommendedName>
</protein>
<dbReference type="Pfam" id="PF13328">
    <property type="entry name" value="HD_4"/>
    <property type="match status" value="2"/>
</dbReference>
<dbReference type="SMART" id="SM00471">
    <property type="entry name" value="HDc"/>
    <property type="match status" value="1"/>
</dbReference>
<keyword evidence="3" id="KW-1185">Reference proteome</keyword>
<dbReference type="InterPro" id="IPR003607">
    <property type="entry name" value="HD/PDEase_dom"/>
</dbReference>
<proteinExistence type="predicted"/>
<sequence>MNAVLEPLLARLPDDLPATERDRIRRAYEFASRCHEGRFRKSGDPYITHPLAVAEIAAGSGLDGATVCAALLHDVIEDTGCDAARLREEFGDEIAILVESVTELDRRHDEAAIDTADDRVLALKVLDRLHNMRTLRYLDEDKQRLKCRHTLDLMAPLARRLGLRDVSDELASIARDHLAVLSEDTGAICRALALGALLLPATARSRYLDEWLGELDVLPSRPDRIRFVLRLILGMPALALTLRRPARATPAHWLLAALRWILRTDLRTWVPLTLLVGWMIVETARTSVVDATVTLITVPPVLHAGVARLRARLGIGESDETSS</sequence>
<evidence type="ECO:0000313" key="3">
    <source>
        <dbReference type="Proteomes" id="UP001500212"/>
    </source>
</evidence>
<organism evidence="2 3">
    <name type="scientific">Actinoallomurus liliacearum</name>
    <dbReference type="NCBI Taxonomy" id="1080073"/>
    <lineage>
        <taxon>Bacteria</taxon>
        <taxon>Bacillati</taxon>
        <taxon>Actinomycetota</taxon>
        <taxon>Actinomycetes</taxon>
        <taxon>Streptosporangiales</taxon>
        <taxon>Thermomonosporaceae</taxon>
        <taxon>Actinoallomurus</taxon>
    </lineage>
</organism>
<accession>A0ABP8TEZ5</accession>
<dbReference type="Gene3D" id="1.10.3210.10">
    <property type="entry name" value="Hypothetical protein af1432"/>
    <property type="match status" value="1"/>
</dbReference>
<feature type="domain" description="HD/PDEase" evidence="1">
    <location>
        <begin position="42"/>
        <end position="141"/>
    </location>
</feature>
<dbReference type="Proteomes" id="UP001500212">
    <property type="component" value="Unassembled WGS sequence"/>
</dbReference>
<evidence type="ECO:0000259" key="1">
    <source>
        <dbReference type="SMART" id="SM00471"/>
    </source>
</evidence>
<dbReference type="PANTHER" id="PTHR21262:SF31">
    <property type="entry name" value="GTP PYROPHOSPHOKINASE"/>
    <property type="match status" value="1"/>
</dbReference>